<dbReference type="SUPFAM" id="SSF50118">
    <property type="entry name" value="Cell growth inhibitor/plasmid maintenance toxic component"/>
    <property type="match status" value="1"/>
</dbReference>
<dbReference type="Pfam" id="PF02452">
    <property type="entry name" value="PemK_toxin"/>
    <property type="match status" value="1"/>
</dbReference>
<dbReference type="AlphaFoldDB" id="A0A2W2AYU2"/>
<dbReference type="EMBL" id="POTW01000089">
    <property type="protein sequence ID" value="PZF80411.1"/>
    <property type="molecule type" value="Genomic_DNA"/>
</dbReference>
<keyword evidence="3" id="KW-1185">Reference proteome</keyword>
<feature type="region of interest" description="Disordered" evidence="1">
    <location>
        <begin position="1"/>
        <end position="30"/>
    </location>
</feature>
<protein>
    <submittedName>
        <fullName evidence="2">Growth inhibitor PemK</fullName>
    </submittedName>
</protein>
<sequence>MLAVWGPRGCQRSGPNLLPPSPATRRRASAGRIGATAAVAGGRVPGVASLLRDLVRTLLTPSKRRRDDGSGRPASSSRPSRPADPRGADDEESPGRFGATATTEAHSVGAIHTSYNPDTDGDPDPGEIVWTWVPYEENDGRGKDRPVLIVAREPGGTLLAVQLTSKDHDGERDWVGVGTGRWDGEHRPSWVDISRVLRVHPDGMRREASALGRGQFDAVIDALSDRYGWR</sequence>
<evidence type="ECO:0000313" key="3">
    <source>
        <dbReference type="Proteomes" id="UP000248764"/>
    </source>
</evidence>
<accession>A0A2W2AYU2</accession>
<feature type="compositionally biased region" description="Low complexity" evidence="1">
    <location>
        <begin position="71"/>
        <end position="80"/>
    </location>
</feature>
<evidence type="ECO:0000313" key="2">
    <source>
        <dbReference type="EMBL" id="PZF80411.1"/>
    </source>
</evidence>
<name>A0A2W2AYU2_9ACTN</name>
<feature type="region of interest" description="Disordered" evidence="1">
    <location>
        <begin position="57"/>
        <end position="126"/>
    </location>
</feature>
<gene>
    <name evidence="2" type="ORF">C1I92_26295</name>
</gene>
<dbReference type="GO" id="GO:0003677">
    <property type="term" value="F:DNA binding"/>
    <property type="evidence" value="ECO:0007669"/>
    <property type="project" value="InterPro"/>
</dbReference>
<proteinExistence type="predicted"/>
<reference evidence="2 3" key="1">
    <citation type="submission" date="2018-01" db="EMBL/GenBank/DDBJ databases">
        <title>Draft genome sequence of Jiangella sp. GTF31.</title>
        <authorList>
            <person name="Sahin N."/>
            <person name="Ay H."/>
            <person name="Saygin H."/>
        </authorList>
    </citation>
    <scope>NUCLEOTIDE SEQUENCE [LARGE SCALE GENOMIC DNA]</scope>
    <source>
        <strain evidence="2 3">GTF31</strain>
    </source>
</reference>
<evidence type="ECO:0000256" key="1">
    <source>
        <dbReference type="SAM" id="MobiDB-lite"/>
    </source>
</evidence>
<organism evidence="2 3">
    <name type="scientific">Jiangella anatolica</name>
    <dbReference type="NCBI Taxonomy" id="2670374"/>
    <lineage>
        <taxon>Bacteria</taxon>
        <taxon>Bacillati</taxon>
        <taxon>Actinomycetota</taxon>
        <taxon>Actinomycetes</taxon>
        <taxon>Jiangellales</taxon>
        <taxon>Jiangellaceae</taxon>
        <taxon>Jiangella</taxon>
    </lineage>
</organism>
<dbReference type="InterPro" id="IPR003477">
    <property type="entry name" value="PemK-like"/>
</dbReference>
<dbReference type="Proteomes" id="UP000248764">
    <property type="component" value="Unassembled WGS sequence"/>
</dbReference>
<comment type="caution">
    <text evidence="2">The sequence shown here is derived from an EMBL/GenBank/DDBJ whole genome shotgun (WGS) entry which is preliminary data.</text>
</comment>